<reference evidence="2 4" key="1">
    <citation type="submission" date="2015-07" db="EMBL/GenBank/DDBJ databases">
        <title>Fjat-14205 dsm 2895.</title>
        <authorList>
            <person name="Liu B."/>
            <person name="Wang J."/>
            <person name="Zhu Y."/>
            <person name="Liu G."/>
            <person name="Chen Q."/>
            <person name="Chen Z."/>
            <person name="Lan J."/>
            <person name="Che J."/>
            <person name="Ge C."/>
            <person name="Shi H."/>
            <person name="Pan Z."/>
            <person name="Liu X."/>
        </authorList>
    </citation>
    <scope>NUCLEOTIDE SEQUENCE [LARGE SCALE GENOMIC DNA]</scope>
    <source>
        <strain evidence="2 4">DSM 2895</strain>
    </source>
</reference>
<dbReference type="AlphaFoldDB" id="A0A0D1XCS8"/>
<evidence type="ECO:0000313" key="3">
    <source>
        <dbReference type="EMBL" id="SDI12024.1"/>
    </source>
</evidence>
<dbReference type="EMBL" id="FNED01000001">
    <property type="protein sequence ID" value="SDI12024.1"/>
    <property type="molecule type" value="Genomic_DNA"/>
</dbReference>
<evidence type="ECO:0000313" key="4">
    <source>
        <dbReference type="Proteomes" id="UP000037269"/>
    </source>
</evidence>
<keyword evidence="4" id="KW-1185">Reference proteome</keyword>
<gene>
    <name evidence="2" type="ORF">AF333_25585</name>
    <name evidence="3" type="ORF">SAMN04487909_101610</name>
</gene>
<dbReference type="STRING" id="47500.AF333_25585"/>
<dbReference type="Pfam" id="PF09580">
    <property type="entry name" value="Spore_YhcN_YlaJ"/>
    <property type="match status" value="1"/>
</dbReference>
<keyword evidence="1" id="KW-0732">Signal</keyword>
<accession>A0A0D1XCS8</accession>
<dbReference type="GeneID" id="42308499"/>
<keyword evidence="3" id="KW-0449">Lipoprotein</keyword>
<feature type="signal peptide" evidence="1">
    <location>
        <begin position="1"/>
        <end position="22"/>
    </location>
</feature>
<reference evidence="3 5" key="2">
    <citation type="submission" date="2016-10" db="EMBL/GenBank/DDBJ databases">
        <authorList>
            <person name="de Groot N.N."/>
        </authorList>
    </citation>
    <scope>NUCLEOTIDE SEQUENCE [LARGE SCALE GENOMIC DNA]</scope>
    <source>
        <strain evidence="3 5">DSM 2895</strain>
    </source>
</reference>
<dbReference type="InterPro" id="IPR019076">
    <property type="entry name" value="Spore_lipoprot_YhcN/YlaJ-like"/>
</dbReference>
<sequence>MNKTVKSFVAASLVLTMTSVLAACGPRAGTDNGTNTQSGTYRLNQYNTNGTTMDDNFGIRPYGTQQYGLRPDMAHTYPHPNMIPGRYNTYGVHPYELGQQDQKVAERVAQLAANVNGVTRATAVVDGRDAVIGIEGATASNMKTLERNVHEAVKRAEPGYTVHVTSDQALTQRIRTLNSRMTGAGTRTLQTDGEDIRTLIRDIGRSVTAPFR</sequence>
<evidence type="ECO:0000313" key="5">
    <source>
        <dbReference type="Proteomes" id="UP000182836"/>
    </source>
</evidence>
<dbReference type="EMBL" id="LGUG01000004">
    <property type="protein sequence ID" value="KON98302.1"/>
    <property type="molecule type" value="Genomic_DNA"/>
</dbReference>
<proteinExistence type="predicted"/>
<feature type="chain" id="PRO_5010414749" evidence="1">
    <location>
        <begin position="23"/>
        <end position="212"/>
    </location>
</feature>
<dbReference type="PATRIC" id="fig|47500.8.peg.3701"/>
<dbReference type="Proteomes" id="UP000037269">
    <property type="component" value="Unassembled WGS sequence"/>
</dbReference>
<protein>
    <submittedName>
        <fullName evidence="3">Sporulation lipoprotein YhcN/YlaJ (Spore_YhcN_YlaJ)</fullName>
    </submittedName>
</protein>
<dbReference type="PROSITE" id="PS51257">
    <property type="entry name" value="PROKAR_LIPOPROTEIN"/>
    <property type="match status" value="1"/>
</dbReference>
<name>A0A0D1XCS8_ANEMI</name>
<evidence type="ECO:0000256" key="1">
    <source>
        <dbReference type="SAM" id="SignalP"/>
    </source>
</evidence>
<dbReference type="RefSeq" id="WP_043068229.1">
    <property type="nucleotide sequence ID" value="NZ_BJOA01000224.1"/>
</dbReference>
<dbReference type="Proteomes" id="UP000182836">
    <property type="component" value="Unassembled WGS sequence"/>
</dbReference>
<organism evidence="2 4">
    <name type="scientific">Aneurinibacillus migulanus</name>
    <name type="common">Bacillus migulanus</name>
    <dbReference type="NCBI Taxonomy" id="47500"/>
    <lineage>
        <taxon>Bacteria</taxon>
        <taxon>Bacillati</taxon>
        <taxon>Bacillota</taxon>
        <taxon>Bacilli</taxon>
        <taxon>Bacillales</taxon>
        <taxon>Paenibacillaceae</taxon>
        <taxon>Aneurinibacillus group</taxon>
        <taxon>Aneurinibacillus</taxon>
    </lineage>
</organism>
<evidence type="ECO:0000313" key="2">
    <source>
        <dbReference type="EMBL" id="KON98302.1"/>
    </source>
</evidence>
<dbReference type="OrthoDB" id="2680157at2"/>